<dbReference type="Gene3D" id="6.10.340.10">
    <property type="match status" value="1"/>
</dbReference>
<evidence type="ECO:0000259" key="15">
    <source>
        <dbReference type="PROSITE" id="PS50885"/>
    </source>
</evidence>
<dbReference type="SMART" id="SM00304">
    <property type="entry name" value="HAMP"/>
    <property type="match status" value="1"/>
</dbReference>
<evidence type="ECO:0000256" key="8">
    <source>
        <dbReference type="ARBA" id="ARBA00022840"/>
    </source>
</evidence>
<dbReference type="AlphaFoldDB" id="A0A7V0T3V0"/>
<evidence type="ECO:0000313" key="16">
    <source>
        <dbReference type="EMBL" id="HDQ98702.1"/>
    </source>
</evidence>
<feature type="region of interest" description="Disordered" evidence="12">
    <location>
        <begin position="431"/>
        <end position="497"/>
    </location>
</feature>
<keyword evidence="4" id="KW-0808">Transferase</keyword>
<organism evidence="16">
    <name type="scientific">candidate division WOR-3 bacterium</name>
    <dbReference type="NCBI Taxonomy" id="2052148"/>
    <lineage>
        <taxon>Bacteria</taxon>
        <taxon>Bacteria division WOR-3</taxon>
    </lineage>
</organism>
<keyword evidence="6" id="KW-0547">Nucleotide-binding</keyword>
<reference evidence="16" key="1">
    <citation type="journal article" date="2020" name="mSystems">
        <title>Genome- and Community-Level Interaction Insights into Carbon Utilization and Element Cycling Functions of Hydrothermarchaeota in Hydrothermal Sediment.</title>
        <authorList>
            <person name="Zhou Z."/>
            <person name="Liu Y."/>
            <person name="Xu W."/>
            <person name="Pan J."/>
            <person name="Luo Z.H."/>
            <person name="Li M."/>
        </authorList>
    </citation>
    <scope>NUCLEOTIDE SEQUENCE [LARGE SCALE GENOMIC DNA]</scope>
    <source>
        <strain evidence="16">SpSt-1182</strain>
    </source>
</reference>
<evidence type="ECO:0000256" key="13">
    <source>
        <dbReference type="SAM" id="Phobius"/>
    </source>
</evidence>
<evidence type="ECO:0000256" key="11">
    <source>
        <dbReference type="ARBA" id="ARBA00023136"/>
    </source>
</evidence>
<dbReference type="SMART" id="SM00091">
    <property type="entry name" value="PAS"/>
    <property type="match status" value="1"/>
</dbReference>
<evidence type="ECO:0000256" key="7">
    <source>
        <dbReference type="ARBA" id="ARBA00022777"/>
    </source>
</evidence>
<dbReference type="CDD" id="cd06225">
    <property type="entry name" value="HAMP"/>
    <property type="match status" value="1"/>
</dbReference>
<evidence type="ECO:0000256" key="2">
    <source>
        <dbReference type="ARBA" id="ARBA00004141"/>
    </source>
</evidence>
<dbReference type="PROSITE" id="PS50885">
    <property type="entry name" value="HAMP"/>
    <property type="match status" value="1"/>
</dbReference>
<dbReference type="GO" id="GO:0016020">
    <property type="term" value="C:membrane"/>
    <property type="evidence" value="ECO:0007669"/>
    <property type="project" value="UniProtKB-SubCell"/>
</dbReference>
<dbReference type="Pfam" id="PF00989">
    <property type="entry name" value="PAS"/>
    <property type="match status" value="1"/>
</dbReference>
<proteinExistence type="predicted"/>
<evidence type="ECO:0000256" key="12">
    <source>
        <dbReference type="SAM" id="MobiDB-lite"/>
    </source>
</evidence>
<keyword evidence="11 13" id="KW-0472">Membrane</keyword>
<accession>A0A7V0T3V0</accession>
<evidence type="ECO:0000256" key="1">
    <source>
        <dbReference type="ARBA" id="ARBA00000085"/>
    </source>
</evidence>
<evidence type="ECO:0000256" key="3">
    <source>
        <dbReference type="ARBA" id="ARBA00012438"/>
    </source>
</evidence>
<dbReference type="Gene3D" id="3.30.450.20">
    <property type="entry name" value="PAS domain"/>
    <property type="match status" value="1"/>
</dbReference>
<dbReference type="CDD" id="cd00130">
    <property type="entry name" value="PAS"/>
    <property type="match status" value="1"/>
</dbReference>
<keyword evidence="7" id="KW-0418">Kinase</keyword>
<protein>
    <recommendedName>
        <fullName evidence="3">histidine kinase</fullName>
        <ecNumber evidence="3">2.7.13.3</ecNumber>
    </recommendedName>
</protein>
<dbReference type="NCBIfam" id="TIGR00229">
    <property type="entry name" value="sensory_box"/>
    <property type="match status" value="1"/>
</dbReference>
<dbReference type="GO" id="GO:0006355">
    <property type="term" value="P:regulation of DNA-templated transcription"/>
    <property type="evidence" value="ECO:0007669"/>
    <property type="project" value="InterPro"/>
</dbReference>
<comment type="subcellular location">
    <subcellularLocation>
        <location evidence="2">Membrane</location>
        <topology evidence="2">Multi-pass membrane protein</topology>
    </subcellularLocation>
</comment>
<feature type="transmembrane region" description="Helical" evidence="13">
    <location>
        <begin position="20"/>
        <end position="42"/>
    </location>
</feature>
<dbReference type="EC" id="2.7.13.3" evidence="3"/>
<keyword evidence="5 13" id="KW-0812">Transmembrane</keyword>
<feature type="transmembrane region" description="Helical" evidence="13">
    <location>
        <begin position="242"/>
        <end position="260"/>
    </location>
</feature>
<feature type="compositionally biased region" description="Pro residues" evidence="12">
    <location>
        <begin position="437"/>
        <end position="449"/>
    </location>
</feature>
<keyword evidence="9 13" id="KW-1133">Transmembrane helix</keyword>
<dbReference type="GO" id="GO:0000156">
    <property type="term" value="F:phosphorelay response regulator activity"/>
    <property type="evidence" value="ECO:0007669"/>
    <property type="project" value="TreeGrafter"/>
</dbReference>
<dbReference type="GO" id="GO:0004673">
    <property type="term" value="F:protein histidine kinase activity"/>
    <property type="evidence" value="ECO:0007669"/>
    <property type="project" value="UniProtKB-EC"/>
</dbReference>
<dbReference type="GO" id="GO:0007234">
    <property type="term" value="P:osmosensory signaling via phosphorelay pathway"/>
    <property type="evidence" value="ECO:0007669"/>
    <property type="project" value="TreeGrafter"/>
</dbReference>
<evidence type="ECO:0000256" key="10">
    <source>
        <dbReference type="ARBA" id="ARBA00023012"/>
    </source>
</evidence>
<dbReference type="Proteomes" id="UP000885672">
    <property type="component" value="Unassembled WGS sequence"/>
</dbReference>
<evidence type="ECO:0000256" key="5">
    <source>
        <dbReference type="ARBA" id="ARBA00022692"/>
    </source>
</evidence>
<dbReference type="InterPro" id="IPR013767">
    <property type="entry name" value="PAS_fold"/>
</dbReference>
<feature type="domain" description="PAS" evidence="14">
    <location>
        <begin position="323"/>
        <end position="382"/>
    </location>
</feature>
<dbReference type="InterPro" id="IPR050351">
    <property type="entry name" value="BphY/WalK/GraS-like"/>
</dbReference>
<dbReference type="InterPro" id="IPR035965">
    <property type="entry name" value="PAS-like_dom_sf"/>
</dbReference>
<dbReference type="InterPro" id="IPR003660">
    <property type="entry name" value="HAMP_dom"/>
</dbReference>
<keyword evidence="10" id="KW-0902">Two-component regulatory system</keyword>
<evidence type="ECO:0000259" key="14">
    <source>
        <dbReference type="PROSITE" id="PS50112"/>
    </source>
</evidence>
<name>A0A7V0T3V0_UNCW3</name>
<dbReference type="PROSITE" id="PS50112">
    <property type="entry name" value="PAS"/>
    <property type="match status" value="1"/>
</dbReference>
<comment type="caution">
    <text evidence="16">The sequence shown here is derived from an EMBL/GenBank/DDBJ whole genome shotgun (WGS) entry which is preliminary data.</text>
</comment>
<dbReference type="Pfam" id="PF00672">
    <property type="entry name" value="HAMP"/>
    <property type="match status" value="1"/>
</dbReference>
<evidence type="ECO:0000256" key="4">
    <source>
        <dbReference type="ARBA" id="ARBA00022679"/>
    </source>
</evidence>
<keyword evidence="8" id="KW-0067">ATP-binding</keyword>
<dbReference type="PANTHER" id="PTHR42878">
    <property type="entry name" value="TWO-COMPONENT HISTIDINE KINASE"/>
    <property type="match status" value="1"/>
</dbReference>
<feature type="domain" description="HAMP" evidence="15">
    <location>
        <begin position="262"/>
        <end position="314"/>
    </location>
</feature>
<evidence type="ECO:0000256" key="9">
    <source>
        <dbReference type="ARBA" id="ARBA00022989"/>
    </source>
</evidence>
<evidence type="ECO:0000256" key="6">
    <source>
        <dbReference type="ARBA" id="ARBA00022741"/>
    </source>
</evidence>
<dbReference type="SUPFAM" id="SSF55785">
    <property type="entry name" value="PYP-like sensor domain (PAS domain)"/>
    <property type="match status" value="1"/>
</dbReference>
<dbReference type="SUPFAM" id="SSF158472">
    <property type="entry name" value="HAMP domain-like"/>
    <property type="match status" value="1"/>
</dbReference>
<gene>
    <name evidence="16" type="ORF">ENN51_00230</name>
</gene>
<sequence>MKKTNARRAGGGFGSLRGRMTLAMLLSAAIVLPAVLLALLYIRRMNDAVNRIVSEDIELMHVGDRIALDFAEARREERNYLLFRDSVHLARGREAIARVAELADRGRELEPGATAEYDALTRLAAGYDRLLDSLTVLTDARREPPMPTPQLARLRRTHERLLADAATTPDSARRDSLLIETDRLAEGLTLTLPAARGLEDTLQVIQQELLARSGGIVARALERVETHRGSARRLATWGQRNIVTVLLLTIAALAWLLATLPRRAVLPIKRITNALRRTEDGDLDVRVTLATNDELGGLARQLNRAFALLREFDERKVERILQLERRFRLVISDISEAVIVVDKTPAILLANGAAEELLGRPAAEAQGRKLNTCPALGFLLEPLEKVLAGSAGARTCEILSGLPGSAVCIEALRNRAGEIVGALIVISNPHLPEAESPSPPAAPPHPTPGKPGSLPTRNPAPDQPGQKPPARADSADDRATGRPGRPAQGAAQGSCRG</sequence>
<comment type="catalytic activity">
    <reaction evidence="1">
        <text>ATP + protein L-histidine = ADP + protein N-phospho-L-histidine.</text>
        <dbReference type="EC" id="2.7.13.3"/>
    </reaction>
</comment>
<dbReference type="GO" id="GO:0005524">
    <property type="term" value="F:ATP binding"/>
    <property type="evidence" value="ECO:0007669"/>
    <property type="project" value="UniProtKB-KW"/>
</dbReference>
<dbReference type="PANTHER" id="PTHR42878:SF7">
    <property type="entry name" value="SENSOR HISTIDINE KINASE GLRK"/>
    <property type="match status" value="1"/>
</dbReference>
<dbReference type="InterPro" id="IPR000014">
    <property type="entry name" value="PAS"/>
</dbReference>
<dbReference type="GO" id="GO:0030295">
    <property type="term" value="F:protein kinase activator activity"/>
    <property type="evidence" value="ECO:0007669"/>
    <property type="project" value="TreeGrafter"/>
</dbReference>
<dbReference type="EMBL" id="DSBX01000008">
    <property type="protein sequence ID" value="HDQ98702.1"/>
    <property type="molecule type" value="Genomic_DNA"/>
</dbReference>